<evidence type="ECO:0000256" key="6">
    <source>
        <dbReference type="SAM" id="Phobius"/>
    </source>
</evidence>
<feature type="transmembrane region" description="Helical" evidence="6">
    <location>
        <begin position="37"/>
        <end position="58"/>
    </location>
</feature>
<dbReference type="PANTHER" id="PTHR33048">
    <property type="entry name" value="PTH11-LIKE INTEGRAL MEMBRANE PROTEIN (AFU_ORTHOLOGUE AFUA_5G11245)"/>
    <property type="match status" value="1"/>
</dbReference>
<dbReference type="InterPro" id="IPR049326">
    <property type="entry name" value="Rhodopsin_dom_fungi"/>
</dbReference>
<protein>
    <recommendedName>
        <fullName evidence="7">Rhodopsin domain-containing protein</fullName>
    </recommendedName>
</protein>
<dbReference type="InterPro" id="IPR052337">
    <property type="entry name" value="SAT4-like"/>
</dbReference>
<reference evidence="8 9" key="1">
    <citation type="journal article" date="2017" name="G3 (Bethesda)">
        <title>First Draft Genome Sequence of the Pathogenic Fungus Lomentospora prolificans (Formerly Scedosporium prolificans).</title>
        <authorList>
            <person name="Luo R."/>
            <person name="Zimin A."/>
            <person name="Workman R."/>
            <person name="Fan Y."/>
            <person name="Pertea G."/>
            <person name="Grossman N."/>
            <person name="Wear M.P."/>
            <person name="Jia B."/>
            <person name="Miller H."/>
            <person name="Casadevall A."/>
            <person name="Timp W."/>
            <person name="Zhang S.X."/>
            <person name="Salzberg S.L."/>
        </authorList>
    </citation>
    <scope>NUCLEOTIDE SEQUENCE [LARGE SCALE GENOMIC DNA]</scope>
    <source>
        <strain evidence="8 9">JHH-5317</strain>
    </source>
</reference>
<comment type="subcellular location">
    <subcellularLocation>
        <location evidence="1">Membrane</location>
        <topology evidence="1">Multi-pass membrane protein</topology>
    </subcellularLocation>
</comment>
<evidence type="ECO:0000259" key="7">
    <source>
        <dbReference type="Pfam" id="PF20684"/>
    </source>
</evidence>
<evidence type="ECO:0000313" key="8">
    <source>
        <dbReference type="EMBL" id="PKS13193.1"/>
    </source>
</evidence>
<keyword evidence="4 6" id="KW-0472">Membrane</keyword>
<dbReference type="EMBL" id="NLAX01000002">
    <property type="protein sequence ID" value="PKS13193.1"/>
    <property type="molecule type" value="Genomic_DNA"/>
</dbReference>
<feature type="transmembrane region" description="Helical" evidence="6">
    <location>
        <begin position="100"/>
        <end position="119"/>
    </location>
</feature>
<keyword evidence="9" id="KW-1185">Reference proteome</keyword>
<comment type="similarity">
    <text evidence="5">Belongs to the SAT4 family.</text>
</comment>
<dbReference type="PANTHER" id="PTHR33048:SF2">
    <property type="entry name" value="SRPK"/>
    <property type="match status" value="1"/>
</dbReference>
<keyword evidence="3 6" id="KW-1133">Transmembrane helix</keyword>
<organism evidence="8 9">
    <name type="scientific">Lomentospora prolificans</name>
    <dbReference type="NCBI Taxonomy" id="41688"/>
    <lineage>
        <taxon>Eukaryota</taxon>
        <taxon>Fungi</taxon>
        <taxon>Dikarya</taxon>
        <taxon>Ascomycota</taxon>
        <taxon>Pezizomycotina</taxon>
        <taxon>Sordariomycetes</taxon>
        <taxon>Hypocreomycetidae</taxon>
        <taxon>Microascales</taxon>
        <taxon>Microascaceae</taxon>
        <taxon>Lomentospora</taxon>
    </lineage>
</organism>
<evidence type="ECO:0000256" key="1">
    <source>
        <dbReference type="ARBA" id="ARBA00004141"/>
    </source>
</evidence>
<dbReference type="VEuPathDB" id="FungiDB:jhhlp_000538"/>
<evidence type="ECO:0000313" key="9">
    <source>
        <dbReference type="Proteomes" id="UP000233524"/>
    </source>
</evidence>
<dbReference type="InParanoid" id="A0A2N3NL75"/>
<comment type="caution">
    <text evidence="8">The sequence shown here is derived from an EMBL/GenBank/DDBJ whole genome shotgun (WGS) entry which is preliminary data.</text>
</comment>
<dbReference type="GO" id="GO:0016020">
    <property type="term" value="C:membrane"/>
    <property type="evidence" value="ECO:0007669"/>
    <property type="project" value="UniProtKB-SubCell"/>
</dbReference>
<evidence type="ECO:0000256" key="3">
    <source>
        <dbReference type="ARBA" id="ARBA00022989"/>
    </source>
</evidence>
<proteinExistence type="inferred from homology"/>
<feature type="transmembrane region" description="Helical" evidence="6">
    <location>
        <begin position="255"/>
        <end position="278"/>
    </location>
</feature>
<dbReference type="Proteomes" id="UP000233524">
    <property type="component" value="Unassembled WGS sequence"/>
</dbReference>
<evidence type="ECO:0000256" key="2">
    <source>
        <dbReference type="ARBA" id="ARBA00022692"/>
    </source>
</evidence>
<sequence length="403" mass="44373">MDLFATEAFTLLAVGIAVILFRTYARVKVVGWKGLEADDFLMLLVIIPYSIETSIAYATGASAKGLMNSGMTDQERAALSHESEEYKLRVLGSKLHISGWTLYVTTLWMIKVTLCAFYVRLTCPAKAHTSVNYSGRRAVADYYLKAGLNGYRIRLIIGFLLIIVTYLVLVFCIFFVCPKVSMNWQIYPDPGTSFTEVVPDLTVPAFATDLCQPALSKVNIFLTVVLNVVTDVYLIFIPIPMLWHAQLPVVKRIGLIMVFSGAIFVTVAGILRCVLILQSPITGPRQSASWAVRETFVAVVTSSMPMIWAVLRNWLRRFVGSALLSDKKTTGPEPGSFMLGESGNTSNWRKHQIQTTIIANGGERPINEDTVGFNDGGSEDGIIPKGTPACGIKKNVEVTISIR</sequence>
<gene>
    <name evidence="8" type="ORF">jhhlp_000538</name>
</gene>
<feature type="transmembrane region" description="Helical" evidence="6">
    <location>
        <begin position="6"/>
        <end position="25"/>
    </location>
</feature>
<dbReference type="AlphaFoldDB" id="A0A2N3NL75"/>
<dbReference type="OrthoDB" id="2988756at2759"/>
<name>A0A2N3NL75_9PEZI</name>
<accession>A0A2N3NL75</accession>
<dbReference type="Pfam" id="PF20684">
    <property type="entry name" value="Fung_rhodopsin"/>
    <property type="match status" value="1"/>
</dbReference>
<feature type="transmembrane region" description="Helical" evidence="6">
    <location>
        <begin position="220"/>
        <end position="243"/>
    </location>
</feature>
<evidence type="ECO:0000256" key="5">
    <source>
        <dbReference type="ARBA" id="ARBA00038359"/>
    </source>
</evidence>
<keyword evidence="2 6" id="KW-0812">Transmembrane</keyword>
<feature type="domain" description="Rhodopsin" evidence="7">
    <location>
        <begin position="151"/>
        <end position="312"/>
    </location>
</feature>
<feature type="transmembrane region" description="Helical" evidence="6">
    <location>
        <begin position="290"/>
        <end position="311"/>
    </location>
</feature>
<feature type="transmembrane region" description="Helical" evidence="6">
    <location>
        <begin position="155"/>
        <end position="176"/>
    </location>
</feature>
<evidence type="ECO:0000256" key="4">
    <source>
        <dbReference type="ARBA" id="ARBA00023136"/>
    </source>
</evidence>
<dbReference type="STRING" id="41688.A0A2N3NL75"/>